<reference evidence="1 2" key="1">
    <citation type="submission" date="2013-08" db="EMBL/GenBank/DDBJ databases">
        <title>The genome sequence of Knoellia aerolata.</title>
        <authorList>
            <person name="Zhu W."/>
            <person name="Wang G."/>
        </authorList>
    </citation>
    <scope>NUCLEOTIDE SEQUENCE [LARGE SCALE GENOMIC DNA]</scope>
    <source>
        <strain evidence="1 2">DSM 18566</strain>
    </source>
</reference>
<organism evidence="1 2">
    <name type="scientific">Knoellia aerolata DSM 18566</name>
    <dbReference type="NCBI Taxonomy" id="1385519"/>
    <lineage>
        <taxon>Bacteria</taxon>
        <taxon>Bacillati</taxon>
        <taxon>Actinomycetota</taxon>
        <taxon>Actinomycetes</taxon>
        <taxon>Micrococcales</taxon>
        <taxon>Intrasporangiaceae</taxon>
        <taxon>Knoellia</taxon>
    </lineage>
</organism>
<protein>
    <recommendedName>
        <fullName evidence="3">Winged helix DNA-binding domain-containing protein</fullName>
    </recommendedName>
</protein>
<evidence type="ECO:0008006" key="3">
    <source>
        <dbReference type="Google" id="ProtNLM"/>
    </source>
</evidence>
<evidence type="ECO:0000313" key="2">
    <source>
        <dbReference type="Proteomes" id="UP000030013"/>
    </source>
</evidence>
<dbReference type="InterPro" id="IPR009351">
    <property type="entry name" value="AlkZ-like"/>
</dbReference>
<dbReference type="eggNOG" id="ENOG5031QNY">
    <property type="taxonomic scope" value="Bacteria"/>
</dbReference>
<proteinExistence type="predicted"/>
<dbReference type="PANTHER" id="PTHR38479:SF2">
    <property type="entry name" value="WINGED HELIX DNA-BINDING DOMAIN-CONTAINING PROTEIN"/>
    <property type="match status" value="1"/>
</dbReference>
<evidence type="ECO:0000313" key="1">
    <source>
        <dbReference type="EMBL" id="KGN38374.1"/>
    </source>
</evidence>
<dbReference type="PANTHER" id="PTHR38479">
    <property type="entry name" value="LMO0824 PROTEIN"/>
    <property type="match status" value="1"/>
</dbReference>
<dbReference type="EMBL" id="AVPL01000092">
    <property type="protein sequence ID" value="KGN38374.1"/>
    <property type="molecule type" value="Genomic_DNA"/>
</dbReference>
<dbReference type="Pfam" id="PF06224">
    <property type="entry name" value="AlkZ-like"/>
    <property type="match status" value="1"/>
</dbReference>
<dbReference type="STRING" id="1385519.N801_00220"/>
<gene>
    <name evidence="1" type="ORF">N801_00220</name>
</gene>
<sequence length="364" mass="39477">MLRRRLAVQRLASAPLPHAADAVRLLTCVQSQDAPLAAHSLAMRSRDTTYAGVLAAQSAGGWVRTHVLRPTWHHVVPEDLRWIQSLTGAKVETSAASRHRQLGVTPEVKERGIELLRQLLADGRTMTRKELGPAFADAGLPGPGEAMAHQLMTAEVRSVICSGPPRGVEHTYALVDDVVARTESDGWSREQAAVELTHRFYAGHGPASERDLQRWSGLTLTKIRSATAELTTSASLVASHPLEQVECLGETLWFDPSVSGRTTRPHPAYLLSTFDEAALTYPSTGFLRRNRDADRARLVSEAGGGIVVVDGHDVGTFKRTVGPTQAVVTVRPEVALTAAERDGIAEAAERLATFHERPLELVLT</sequence>
<keyword evidence="2" id="KW-1185">Reference proteome</keyword>
<accession>A0A0A0JNN4</accession>
<dbReference type="AlphaFoldDB" id="A0A0A0JNN4"/>
<comment type="caution">
    <text evidence="1">The sequence shown here is derived from an EMBL/GenBank/DDBJ whole genome shotgun (WGS) entry which is preliminary data.</text>
</comment>
<name>A0A0A0JNN4_9MICO</name>
<dbReference type="Proteomes" id="UP000030013">
    <property type="component" value="Unassembled WGS sequence"/>
</dbReference>